<evidence type="ECO:0000256" key="1">
    <source>
        <dbReference type="ARBA" id="ARBA00008779"/>
    </source>
</evidence>
<dbReference type="PROSITE" id="PS00523">
    <property type="entry name" value="SULFATASE_1"/>
    <property type="match status" value="1"/>
</dbReference>
<evidence type="ECO:0000256" key="4">
    <source>
        <dbReference type="ARBA" id="ARBA00022837"/>
    </source>
</evidence>
<evidence type="ECO:0000313" key="6">
    <source>
        <dbReference type="EMBL" id="PXZ38551.1"/>
    </source>
</evidence>
<dbReference type="Gene3D" id="3.40.720.10">
    <property type="entry name" value="Alkaline Phosphatase, subunit A"/>
    <property type="match status" value="1"/>
</dbReference>
<protein>
    <submittedName>
        <fullName evidence="6">Sulfatase</fullName>
    </submittedName>
</protein>
<dbReference type="AlphaFoldDB" id="A0AAE5THZ0"/>
<dbReference type="GO" id="GO:0046872">
    <property type="term" value="F:metal ion binding"/>
    <property type="evidence" value="ECO:0007669"/>
    <property type="project" value="UniProtKB-KW"/>
</dbReference>
<comment type="similarity">
    <text evidence="1">Belongs to the sulfatase family.</text>
</comment>
<gene>
    <name evidence="6" type="ORF">DM482_08760</name>
</gene>
<keyword evidence="3" id="KW-0378">Hydrolase</keyword>
<dbReference type="GO" id="GO:0004065">
    <property type="term" value="F:arylsulfatase activity"/>
    <property type="evidence" value="ECO:0007669"/>
    <property type="project" value="TreeGrafter"/>
</dbReference>
<dbReference type="InterPro" id="IPR017850">
    <property type="entry name" value="Alkaline_phosphatase_core_sf"/>
</dbReference>
<accession>A0AAE5THZ0</accession>
<dbReference type="InterPro" id="IPR024607">
    <property type="entry name" value="Sulfatase_CS"/>
</dbReference>
<dbReference type="PANTHER" id="PTHR42693">
    <property type="entry name" value="ARYLSULFATASE FAMILY MEMBER"/>
    <property type="match status" value="1"/>
</dbReference>
<dbReference type="PANTHER" id="PTHR42693:SF33">
    <property type="entry name" value="ARYLSULFATASE"/>
    <property type="match status" value="1"/>
</dbReference>
<evidence type="ECO:0000256" key="3">
    <source>
        <dbReference type="ARBA" id="ARBA00022801"/>
    </source>
</evidence>
<dbReference type="SUPFAM" id="SSF53649">
    <property type="entry name" value="Alkaline phosphatase-like"/>
    <property type="match status" value="1"/>
</dbReference>
<keyword evidence="4" id="KW-0106">Calcium</keyword>
<sequence length="494" mass="57238">MMKKTNVVLIVADDLGYWALGCYGNKEAITPNIDKLAQQGKKFNDFFCVSPVCSPARASIFTGRIPSQHGIHDWLEEWENGATTEHYLKGQSTFVDRLKQHNYLCAMSGKWHLGMADTPQCGFDYWYSHQRGGGPYFNAPMYRDGILIEEPDYITDKITDYGLDFIEKVHNADQPFFLNLSYTAPHSPWDRKNHPQEILDLYANCQFASCPRDPYHPWKIYETFEGDEQERLEVLRGYFAALTAMDFNIGRIITALEEKGILENTLIIFTSDNGMNMGHHGIFGKGNGTSPVNMFDTSVKVPFILYHKNHLSIGEIDNLLSHYDFRHTLLEYLNISDEDQPQVRYPGKSFTTLLKQDPTDSREENHLVIFDEYGPTRMIRNRSFKYIHRYPDGPYEFYDLRNDPDEHHNQIDNPDYQQQIAQMRRELNRWFNQYINKEIDGATLPVYGGGQRTLAGEWGGYAENTFNKYTSHFVFSADGKLQQKSEVKVKEKIQ</sequence>
<reference evidence="6 7" key="1">
    <citation type="submission" date="2018-06" db="EMBL/GenBank/DDBJ databases">
        <authorList>
            <person name="Teymurazov M."/>
            <person name="Kislichkina A."/>
            <person name="Abaymova A."/>
            <person name="Mukhina T."/>
            <person name="Mayskaya N."/>
            <person name="Svetoch E."/>
            <person name="Bogun A."/>
        </authorList>
    </citation>
    <scope>NUCLEOTIDE SEQUENCE [LARGE SCALE GENOMIC DNA]</scope>
    <source>
        <strain evidence="6 7">SCPM-O-B-8406</strain>
    </source>
</reference>
<dbReference type="EMBL" id="QJPJ01000014">
    <property type="protein sequence ID" value="PXZ38551.1"/>
    <property type="molecule type" value="Genomic_DNA"/>
</dbReference>
<dbReference type="InterPro" id="IPR000917">
    <property type="entry name" value="Sulfatase_N"/>
</dbReference>
<dbReference type="Proteomes" id="UP000247594">
    <property type="component" value="Unassembled WGS sequence"/>
</dbReference>
<keyword evidence="2" id="KW-0479">Metal-binding</keyword>
<dbReference type="CDD" id="cd16149">
    <property type="entry name" value="sulfatase_like"/>
    <property type="match status" value="1"/>
</dbReference>
<evidence type="ECO:0000313" key="7">
    <source>
        <dbReference type="Proteomes" id="UP000247594"/>
    </source>
</evidence>
<dbReference type="Pfam" id="PF00884">
    <property type="entry name" value="Sulfatase"/>
    <property type="match status" value="1"/>
</dbReference>
<evidence type="ECO:0000259" key="5">
    <source>
        <dbReference type="Pfam" id="PF00884"/>
    </source>
</evidence>
<evidence type="ECO:0000256" key="2">
    <source>
        <dbReference type="ARBA" id="ARBA00022723"/>
    </source>
</evidence>
<name>A0AAE5THZ0_AVIPA</name>
<dbReference type="InterPro" id="IPR050738">
    <property type="entry name" value="Sulfatase"/>
</dbReference>
<comment type="caution">
    <text evidence="6">The sequence shown here is derived from an EMBL/GenBank/DDBJ whole genome shotgun (WGS) entry which is preliminary data.</text>
</comment>
<organism evidence="6 7">
    <name type="scientific">Avibacterium paragallinarum</name>
    <name type="common">Haemophilus gallinarum</name>
    <dbReference type="NCBI Taxonomy" id="728"/>
    <lineage>
        <taxon>Bacteria</taxon>
        <taxon>Pseudomonadati</taxon>
        <taxon>Pseudomonadota</taxon>
        <taxon>Gammaproteobacteria</taxon>
        <taxon>Pasteurellales</taxon>
        <taxon>Pasteurellaceae</taxon>
        <taxon>Avibacterium</taxon>
    </lineage>
</organism>
<feature type="domain" description="Sulfatase N-terminal" evidence="5">
    <location>
        <begin position="6"/>
        <end position="335"/>
    </location>
</feature>
<proteinExistence type="inferred from homology"/>